<dbReference type="GO" id="GO:0006313">
    <property type="term" value="P:DNA transposition"/>
    <property type="evidence" value="ECO:0007669"/>
    <property type="project" value="InterPro"/>
</dbReference>
<reference evidence="2" key="1">
    <citation type="submission" date="2013-08" db="EMBL/GenBank/DDBJ databases">
        <authorList>
            <person name="Mendez C."/>
            <person name="Richter M."/>
            <person name="Ferrer M."/>
            <person name="Sanchez J."/>
        </authorList>
    </citation>
    <scope>NUCLEOTIDE SEQUENCE</scope>
</reference>
<protein>
    <submittedName>
        <fullName evidence="2">Transposase IS4 family protein</fullName>
    </submittedName>
</protein>
<dbReference type="GO" id="GO:0003677">
    <property type="term" value="F:DNA binding"/>
    <property type="evidence" value="ECO:0007669"/>
    <property type="project" value="InterPro"/>
</dbReference>
<comment type="caution">
    <text evidence="2">The sequence shown here is derived from an EMBL/GenBank/DDBJ whole genome shotgun (WGS) entry which is preliminary data.</text>
</comment>
<feature type="non-terminal residue" evidence="2">
    <location>
        <position position="1"/>
    </location>
</feature>
<reference evidence="2" key="2">
    <citation type="journal article" date="2014" name="ISME J.">
        <title>Microbial stratification in low pH oxic and suboxic macroscopic growths along an acid mine drainage.</title>
        <authorList>
            <person name="Mendez-Garcia C."/>
            <person name="Mesa V."/>
            <person name="Sprenger R.R."/>
            <person name="Richter M."/>
            <person name="Diez M.S."/>
            <person name="Solano J."/>
            <person name="Bargiela R."/>
            <person name="Golyshina O.V."/>
            <person name="Manteca A."/>
            <person name="Ramos J.L."/>
            <person name="Gallego J.R."/>
            <person name="Llorente I."/>
            <person name="Martins Dos Santos V.A."/>
            <person name="Jensen O.N."/>
            <person name="Pelaez A.I."/>
            <person name="Sanchez J."/>
            <person name="Ferrer M."/>
        </authorList>
    </citation>
    <scope>NUCLEOTIDE SEQUENCE</scope>
</reference>
<sequence>CAILKVYSGLSGRRACGVYANVADRGLLAKAPSFAVASNLLTRPEVTPILYRLLSLSALPLAGLEDGGAVAPDSTGVQTTSFGAWREEKHGEKRDRRWVKLHAMVGTKTHVIIRAFVDSANSGDSPQFEPLLRGTLEDGFNPSAVLADKGYLSHGNYRLADDLGLEAYIPFKSS</sequence>
<dbReference type="AlphaFoldDB" id="T1BQC3"/>
<gene>
    <name evidence="2" type="ORF">B1B_04098</name>
</gene>
<dbReference type="GO" id="GO:0004803">
    <property type="term" value="F:transposase activity"/>
    <property type="evidence" value="ECO:0007669"/>
    <property type="project" value="InterPro"/>
</dbReference>
<dbReference type="InterPro" id="IPR002559">
    <property type="entry name" value="Transposase_11"/>
</dbReference>
<proteinExistence type="predicted"/>
<accession>T1BQC3</accession>
<evidence type="ECO:0000259" key="1">
    <source>
        <dbReference type="Pfam" id="PF01609"/>
    </source>
</evidence>
<evidence type="ECO:0000313" key="2">
    <source>
        <dbReference type="EMBL" id="EQD72047.1"/>
    </source>
</evidence>
<dbReference type="Pfam" id="PF01609">
    <property type="entry name" value="DDE_Tnp_1"/>
    <property type="match status" value="1"/>
</dbReference>
<feature type="domain" description="Transposase IS4-like" evidence="1">
    <location>
        <begin position="70"/>
        <end position="173"/>
    </location>
</feature>
<feature type="non-terminal residue" evidence="2">
    <location>
        <position position="174"/>
    </location>
</feature>
<dbReference type="EMBL" id="AUZY01002566">
    <property type="protein sequence ID" value="EQD72047.1"/>
    <property type="molecule type" value="Genomic_DNA"/>
</dbReference>
<name>T1BQC3_9ZZZZ</name>
<organism evidence="2">
    <name type="scientific">mine drainage metagenome</name>
    <dbReference type="NCBI Taxonomy" id="410659"/>
    <lineage>
        <taxon>unclassified sequences</taxon>
        <taxon>metagenomes</taxon>
        <taxon>ecological metagenomes</taxon>
    </lineage>
</organism>